<evidence type="ECO:0000259" key="5">
    <source>
        <dbReference type="Pfam" id="PF20053"/>
    </source>
</evidence>
<keyword evidence="2" id="KW-0472">Membrane</keyword>
<gene>
    <name evidence="7" type="primary">wfs1a</name>
</gene>
<dbReference type="Pfam" id="PF19914">
    <property type="entry name" value="WEF-hand"/>
    <property type="match status" value="1"/>
</dbReference>
<dbReference type="InterPro" id="IPR045460">
    <property type="entry name" value="Wolframin_EF-hand"/>
</dbReference>
<accession>A0A9W2XTF7</accession>
<feature type="domain" description="Wolframin EF-hand" evidence="4">
    <location>
        <begin position="297"/>
        <end position="376"/>
    </location>
</feature>
<evidence type="ECO:0000259" key="3">
    <source>
        <dbReference type="Pfam" id="PF19913"/>
    </source>
</evidence>
<feature type="transmembrane region" description="Helical" evidence="2">
    <location>
        <begin position="664"/>
        <end position="683"/>
    </location>
</feature>
<organism evidence="6 7">
    <name type="scientific">Betta splendens</name>
    <name type="common">Siamese fighting fish</name>
    <dbReference type="NCBI Taxonomy" id="158456"/>
    <lineage>
        <taxon>Eukaryota</taxon>
        <taxon>Metazoa</taxon>
        <taxon>Chordata</taxon>
        <taxon>Craniata</taxon>
        <taxon>Vertebrata</taxon>
        <taxon>Euteleostomi</taxon>
        <taxon>Actinopterygii</taxon>
        <taxon>Neopterygii</taxon>
        <taxon>Teleostei</taxon>
        <taxon>Neoteleostei</taxon>
        <taxon>Acanthomorphata</taxon>
        <taxon>Anabantaria</taxon>
        <taxon>Anabantiformes</taxon>
        <taxon>Anabantoidei</taxon>
        <taxon>Osphronemidae</taxon>
        <taxon>Betta</taxon>
    </lineage>
</organism>
<dbReference type="InterPro" id="IPR011990">
    <property type="entry name" value="TPR-like_helical_dom_sf"/>
</dbReference>
<dbReference type="Pfam" id="PF20023">
    <property type="entry name" value="WSLR"/>
    <property type="match status" value="2"/>
</dbReference>
<feature type="domain" description="Wolframin cysteine-rich" evidence="5">
    <location>
        <begin position="833"/>
        <end position="955"/>
    </location>
</feature>
<keyword evidence="2" id="KW-1133">Transmembrane helix</keyword>
<dbReference type="GeneID" id="114845297"/>
<dbReference type="PRINTS" id="PR02060">
    <property type="entry name" value="WOLFFAMILY"/>
</dbReference>
<dbReference type="GO" id="GO:0030968">
    <property type="term" value="P:endoplasmic reticulum unfolded protein response"/>
    <property type="evidence" value="ECO:0007669"/>
    <property type="project" value="TreeGrafter"/>
</dbReference>
<protein>
    <submittedName>
        <fullName evidence="7">Wolframin isoform X1</fullName>
    </submittedName>
</protein>
<keyword evidence="2" id="KW-0812">Transmembrane</keyword>
<evidence type="ECO:0000313" key="6">
    <source>
        <dbReference type="Proteomes" id="UP000515150"/>
    </source>
</evidence>
<feature type="compositionally biased region" description="Pro residues" evidence="1">
    <location>
        <begin position="114"/>
        <end position="123"/>
    </location>
</feature>
<dbReference type="GO" id="GO:0055074">
    <property type="term" value="P:calcium ion homeostasis"/>
    <property type="evidence" value="ECO:0007669"/>
    <property type="project" value="InterPro"/>
</dbReference>
<feature type="transmembrane region" description="Helical" evidence="2">
    <location>
        <begin position="727"/>
        <end position="752"/>
    </location>
</feature>
<feature type="region of interest" description="Disordered" evidence="1">
    <location>
        <begin position="379"/>
        <end position="423"/>
    </location>
</feature>
<dbReference type="RefSeq" id="XP_055364983.1">
    <property type="nucleotide sequence ID" value="XM_055509008.1"/>
</dbReference>
<dbReference type="PANTHER" id="PTHR13098">
    <property type="entry name" value="WOLFRAMIN"/>
    <property type="match status" value="1"/>
</dbReference>
<feature type="transmembrane region" description="Helical" evidence="2">
    <location>
        <begin position="572"/>
        <end position="589"/>
    </location>
</feature>
<feature type="transmembrane region" description="Helical" evidence="2">
    <location>
        <begin position="507"/>
        <end position="532"/>
    </location>
</feature>
<dbReference type="CTD" id="566876"/>
<dbReference type="AlphaFoldDB" id="A0A9W2XTF7"/>
<dbReference type="Pfam" id="PF20053">
    <property type="entry name" value="WC-rich"/>
    <property type="match status" value="1"/>
</dbReference>
<dbReference type="Gene3D" id="1.25.40.10">
    <property type="entry name" value="Tetratricopeptide repeat domain"/>
    <property type="match status" value="1"/>
</dbReference>
<sequence length="1074" mass="118379">MATSDHACFEVTAADSAAQPPASVAGTMQNHSTSTPAAVEAQGSRSVPEGPSRPSPARIPPAPVSSNPLAALSHPPRHPALTGTAAESAPHSAQSTSTLAGSAPPPSSESHLPSPAPVSPTKPPSLLTKKSSLDSSLPSQVPKSSPFSKLRSVSTDSALLAHGSPTVPGKRTFASMAKQVIMQERLRKAEQEDACDEEEDDEPEEELSVEQIEVKAKAGDARAQTQLGQHYLILAEEKDSELNNHLAVDWLIKAAKQGRRGASKLLQRCWIQKKGITQENEADVRKLSTESRFEREVRKAAMMMYWRLNPEKKERVAVTEMMENVSQISAMPGGAAGRTPGPTSGQTQKVLEIMVSNESKQLVDVEDFVEMTKKYAQGFVPGSPANESQVTARAEDAKPREGDQQLKHRTEVAPPGSKKTSHKTSWGFGRSGMMLDTRQSGAISKAMHMKSRLMMLQYPLHAIVEVKEHLVDWASRAGVQWLSTIIPTQHVNALIFFFIISNLTVDLFAFVIPLLVFYLSFVSMIICTLRILQSSKAWENFKALTSLLTRFEPGLDVEQAETNFGWNNLEPYLYFIFSVFFVIFSFPVADKGWIPCSELSTVAIFFTAVSYKSLSPTAAMYARRAMLIEVASSLCGLTQFLPENMTALRFLGRTFATVPLGESVVLKLSLPCLLYVYLFYLFFSMARMRGFRGLYVILVPYLVCFMWCEFSVVLLRGSSAVGLIRTCVAYFLFLFALPVLAFGLAVMLGIQLFKWFLELELTKMIVTLVVCAIPVALRLWTRFSMSILDVFRSLTHRGPVKLILLGISLVILFSSVYVYHAEGQKVYNSTLTWSQYSEVCGPPAWEEKGMAQTQIFCGHLHGHRVTWAGRFKHVRVAETENGAQSVINMLPVFMGDWLRCLYGETYPKCEPANATAAELAAGAANVSLPALLQMQEEEELCQIKALAKHSCHVKRFDSYRFEVTVGMVGGGGSAGPADPATDLVLMASHEFRQVLLNLHPGNLVEFSTKLEGRLGARAPAFELKAIHCLDCVSSLLSGGRQVKIERNWRRTTMKALKFAFDFFFAPFLSAKIPA</sequence>
<keyword evidence="6" id="KW-1185">Reference proteome</keyword>
<feature type="domain" description="Wolframin OB-fold" evidence="3">
    <location>
        <begin position="956"/>
        <end position="1071"/>
    </location>
</feature>
<feature type="compositionally biased region" description="Polar residues" evidence="1">
    <location>
        <begin position="141"/>
        <end position="153"/>
    </location>
</feature>
<feature type="transmembrane region" description="Helical" evidence="2">
    <location>
        <begin position="695"/>
        <end position="715"/>
    </location>
</feature>
<evidence type="ECO:0000259" key="4">
    <source>
        <dbReference type="Pfam" id="PF19914"/>
    </source>
</evidence>
<feature type="compositionally biased region" description="Pro residues" evidence="1">
    <location>
        <begin position="51"/>
        <end position="63"/>
    </location>
</feature>
<feature type="compositionally biased region" description="Low complexity" evidence="1">
    <location>
        <begin position="124"/>
        <end position="139"/>
    </location>
</feature>
<name>A0A9W2XTF7_BETSP</name>
<dbReference type="GO" id="GO:0005789">
    <property type="term" value="C:endoplasmic reticulum membrane"/>
    <property type="evidence" value="ECO:0007669"/>
    <property type="project" value="TreeGrafter"/>
</dbReference>
<dbReference type="Proteomes" id="UP000515150">
    <property type="component" value="Chromosome 1"/>
</dbReference>
<feature type="compositionally biased region" description="Basic and acidic residues" evidence="1">
    <location>
        <begin position="393"/>
        <end position="411"/>
    </location>
</feature>
<proteinExistence type="predicted"/>
<evidence type="ECO:0000256" key="2">
    <source>
        <dbReference type="SAM" id="Phobius"/>
    </source>
</evidence>
<feature type="compositionally biased region" description="Polar residues" evidence="1">
    <location>
        <begin position="26"/>
        <end position="36"/>
    </location>
</feature>
<feature type="compositionally biased region" description="Polar residues" evidence="1">
    <location>
        <begin position="91"/>
        <end position="100"/>
    </location>
</feature>
<feature type="transmembrane region" description="Helical" evidence="2">
    <location>
        <begin position="764"/>
        <end position="781"/>
    </location>
</feature>
<evidence type="ECO:0000313" key="7">
    <source>
        <dbReference type="RefSeq" id="XP_055364983.1"/>
    </source>
</evidence>
<evidence type="ECO:0000256" key="1">
    <source>
        <dbReference type="SAM" id="MobiDB-lite"/>
    </source>
</evidence>
<feature type="transmembrane region" description="Helical" evidence="2">
    <location>
        <begin position="802"/>
        <end position="820"/>
    </location>
</feature>
<dbReference type="InterPro" id="IPR045400">
    <property type="entry name" value="Wolframin_Cys-rich"/>
</dbReference>
<dbReference type="InterPro" id="IPR026209">
    <property type="entry name" value="Wolframin_fam"/>
</dbReference>
<dbReference type="InterPro" id="IPR045458">
    <property type="entry name" value="Wolframin_Sel1-like_rpt"/>
</dbReference>
<dbReference type="InterPro" id="IPR026208">
    <property type="entry name" value="Wolframin"/>
</dbReference>
<dbReference type="PANTHER" id="PTHR13098:SF4">
    <property type="entry name" value="WOLFRAMIN"/>
    <property type="match status" value="1"/>
</dbReference>
<dbReference type="Pfam" id="PF19913">
    <property type="entry name" value="WCOB"/>
    <property type="match status" value="1"/>
</dbReference>
<dbReference type="InterPro" id="IPR045461">
    <property type="entry name" value="Wolframin_OB_fold"/>
</dbReference>
<feature type="region of interest" description="Disordered" evidence="1">
    <location>
        <begin position="13"/>
        <end position="153"/>
    </location>
</feature>
<reference evidence="7" key="1">
    <citation type="submission" date="2025-08" db="UniProtKB">
        <authorList>
            <consortium name="RefSeq"/>
        </authorList>
    </citation>
    <scope>IDENTIFICATION</scope>
</reference>
<dbReference type="OrthoDB" id="5865303at2759"/>
<dbReference type="PRINTS" id="PR02061">
    <property type="entry name" value="WOLFRAMIN"/>
</dbReference>